<evidence type="ECO:0000256" key="6">
    <source>
        <dbReference type="ARBA" id="ARBA00023136"/>
    </source>
</evidence>
<organism evidence="8 9">
    <name type="scientific">Paenibacillus whitsoniae</name>
    <dbReference type="NCBI Taxonomy" id="2496558"/>
    <lineage>
        <taxon>Bacteria</taxon>
        <taxon>Bacillati</taxon>
        <taxon>Bacillota</taxon>
        <taxon>Bacilli</taxon>
        <taxon>Bacillales</taxon>
        <taxon>Paenibacillaceae</taxon>
        <taxon>Paenibacillus</taxon>
    </lineage>
</organism>
<keyword evidence="5 7" id="KW-1133">Transmembrane helix</keyword>
<comment type="subcellular location">
    <subcellularLocation>
        <location evidence="1">Cell membrane</location>
        <topology evidence="1">Multi-pass membrane protein</topology>
    </subcellularLocation>
</comment>
<evidence type="ECO:0000313" key="9">
    <source>
        <dbReference type="Proteomes" id="UP000276128"/>
    </source>
</evidence>
<evidence type="ECO:0000256" key="2">
    <source>
        <dbReference type="ARBA" id="ARBA00005779"/>
    </source>
</evidence>
<accession>A0A3S0ABQ8</accession>
<proteinExistence type="inferred from homology"/>
<protein>
    <submittedName>
        <fullName evidence="8">DUF350 domain-containing protein</fullName>
    </submittedName>
</protein>
<dbReference type="OrthoDB" id="2678278at2"/>
<dbReference type="Proteomes" id="UP000276128">
    <property type="component" value="Unassembled WGS sequence"/>
</dbReference>
<comment type="caution">
    <text evidence="8">The sequence shown here is derived from an EMBL/GenBank/DDBJ whole genome shotgun (WGS) entry which is preliminary data.</text>
</comment>
<keyword evidence="9" id="KW-1185">Reference proteome</keyword>
<dbReference type="AlphaFoldDB" id="A0A3S0ABQ8"/>
<evidence type="ECO:0000256" key="5">
    <source>
        <dbReference type="ARBA" id="ARBA00022989"/>
    </source>
</evidence>
<dbReference type="RefSeq" id="WP_126141651.1">
    <property type="nucleotide sequence ID" value="NZ_RXHU01000034.1"/>
</dbReference>
<dbReference type="EMBL" id="RXHU01000034">
    <property type="protein sequence ID" value="RTE09287.1"/>
    <property type="molecule type" value="Genomic_DNA"/>
</dbReference>
<keyword evidence="3" id="KW-1003">Cell membrane</keyword>
<reference evidence="8 9" key="1">
    <citation type="submission" date="2018-12" db="EMBL/GenBank/DDBJ databases">
        <title>Bacillus ochoae sp. nov., Paenibacillus whitsoniae sp. nov., Paenibacillus spiritus sp. nov. Isolated from the Mars Exploration Rover during spacecraft assembly.</title>
        <authorList>
            <person name="Seuylemezian A."/>
            <person name="Vaishampayan P."/>
        </authorList>
    </citation>
    <scope>NUCLEOTIDE SEQUENCE [LARGE SCALE GENOMIC DNA]</scope>
    <source>
        <strain evidence="8 9">MER 54</strain>
    </source>
</reference>
<gene>
    <name evidence="8" type="ORF">EJQ19_12970</name>
</gene>
<dbReference type="PANTHER" id="PTHR40043:SF1">
    <property type="entry name" value="UPF0719 INNER MEMBRANE PROTEIN YJFL"/>
    <property type="match status" value="1"/>
</dbReference>
<evidence type="ECO:0000313" key="8">
    <source>
        <dbReference type="EMBL" id="RTE09287.1"/>
    </source>
</evidence>
<keyword evidence="6 7" id="KW-0472">Membrane</keyword>
<dbReference type="Pfam" id="PF03994">
    <property type="entry name" value="DUF350"/>
    <property type="match status" value="1"/>
</dbReference>
<dbReference type="InterPro" id="IPR007140">
    <property type="entry name" value="DUF350"/>
</dbReference>
<evidence type="ECO:0000256" key="3">
    <source>
        <dbReference type="ARBA" id="ARBA00022475"/>
    </source>
</evidence>
<dbReference type="PANTHER" id="PTHR40043">
    <property type="entry name" value="UPF0719 INNER MEMBRANE PROTEIN YJFL"/>
    <property type="match status" value="1"/>
</dbReference>
<feature type="transmembrane region" description="Helical" evidence="7">
    <location>
        <begin position="109"/>
        <end position="128"/>
    </location>
</feature>
<feature type="transmembrane region" description="Helical" evidence="7">
    <location>
        <begin position="6"/>
        <end position="27"/>
    </location>
</feature>
<feature type="transmembrane region" description="Helical" evidence="7">
    <location>
        <begin position="68"/>
        <end position="89"/>
    </location>
</feature>
<sequence length="129" mass="13909">MIAVNILISLVVIVVLQFAGMFVFSLMTPFRDMEEINKGNVAVGITMGGKFIATAIILGIAAYTNSSIAHMSLWFAVGYVCLIASYWVFDWVTPKFKLSDQLEEGNVAVGILLASVYIGIAIAVSSLII</sequence>
<comment type="similarity">
    <text evidence="2">Belongs to the UPF0719 family.</text>
</comment>
<keyword evidence="4 7" id="KW-0812">Transmembrane</keyword>
<name>A0A3S0ABQ8_9BACL</name>
<feature type="transmembrane region" description="Helical" evidence="7">
    <location>
        <begin position="39"/>
        <end position="62"/>
    </location>
</feature>
<evidence type="ECO:0000256" key="4">
    <source>
        <dbReference type="ARBA" id="ARBA00022692"/>
    </source>
</evidence>
<evidence type="ECO:0000256" key="1">
    <source>
        <dbReference type="ARBA" id="ARBA00004651"/>
    </source>
</evidence>
<evidence type="ECO:0000256" key="7">
    <source>
        <dbReference type="SAM" id="Phobius"/>
    </source>
</evidence>
<dbReference type="GO" id="GO:0005886">
    <property type="term" value="C:plasma membrane"/>
    <property type="evidence" value="ECO:0007669"/>
    <property type="project" value="UniProtKB-SubCell"/>
</dbReference>